<keyword evidence="4" id="KW-0597">Phosphoprotein</keyword>
<dbReference type="GO" id="GO:0007234">
    <property type="term" value="P:osmosensory signaling via phosphorelay pathway"/>
    <property type="evidence" value="ECO:0007669"/>
    <property type="project" value="TreeGrafter"/>
</dbReference>
<comment type="caution">
    <text evidence="14">The sequence shown here is derived from an EMBL/GenBank/DDBJ whole genome shotgun (WGS) entry which is preliminary data.</text>
</comment>
<dbReference type="Pfam" id="PF02518">
    <property type="entry name" value="HATPase_c"/>
    <property type="match status" value="1"/>
</dbReference>
<dbReference type="GO" id="GO:0030295">
    <property type="term" value="F:protein kinase activator activity"/>
    <property type="evidence" value="ECO:0007669"/>
    <property type="project" value="TreeGrafter"/>
</dbReference>
<dbReference type="Gene3D" id="3.30.565.10">
    <property type="entry name" value="Histidine kinase-like ATPase, C-terminal domain"/>
    <property type="match status" value="1"/>
</dbReference>
<keyword evidence="5" id="KW-0808">Transferase</keyword>
<dbReference type="InterPro" id="IPR036097">
    <property type="entry name" value="HisK_dim/P_sf"/>
</dbReference>
<dbReference type="EMBL" id="JACIEJ010000003">
    <property type="protein sequence ID" value="MBB3985265.1"/>
    <property type="molecule type" value="Genomic_DNA"/>
</dbReference>
<keyword evidence="8" id="KW-0418">Kinase</keyword>
<sequence length="356" mass="40036">MSSINFDALDYVAQPVFVLRPDKDGRPVYIFWNRAAENLSGHSRHYVYNKTARDIYPGAFGEGAQRRHEETLHSKQAQSYDIMLSIDDEPIEVRVTLHPVLNNDDSVLAIVGTSVVLTSLRASQQLELETYAMIERARDEMERYLAFAAHDLRAPMRQMAGLAEMLQEELPADANEARELASMMEQVSQKAQELITDVLKFSEATNATVKVESFDLRLLARDIFTVLDPAQRHDLGSDGGRITGDRTAVQIILRNLVDNAIKHSEKDRIWLRIQLDDTGDGLDLLVLDNGPGLPEGTLDFLEGKSYEYGQGFGLLGLRRLVQIRQGTIQAMNRPEGGTMFRIHLPNLRYQQALEAG</sequence>
<reference evidence="14 15" key="1">
    <citation type="submission" date="2020-08" db="EMBL/GenBank/DDBJ databases">
        <title>Genomic Encyclopedia of Type Strains, Phase IV (KMG-IV): sequencing the most valuable type-strain genomes for metagenomic binning, comparative biology and taxonomic classification.</title>
        <authorList>
            <person name="Goeker M."/>
        </authorList>
    </citation>
    <scope>NUCLEOTIDE SEQUENCE [LARGE SCALE GENOMIC DNA]</scope>
    <source>
        <strain evidence="14 15">DSM 102235</strain>
    </source>
</reference>
<dbReference type="GO" id="GO:0000155">
    <property type="term" value="F:phosphorelay sensor kinase activity"/>
    <property type="evidence" value="ECO:0007669"/>
    <property type="project" value="InterPro"/>
</dbReference>
<keyword evidence="10" id="KW-1133">Transmembrane helix</keyword>
<dbReference type="InterPro" id="IPR050351">
    <property type="entry name" value="BphY/WalK/GraS-like"/>
</dbReference>
<evidence type="ECO:0000256" key="6">
    <source>
        <dbReference type="ARBA" id="ARBA00022692"/>
    </source>
</evidence>
<evidence type="ECO:0000256" key="1">
    <source>
        <dbReference type="ARBA" id="ARBA00000085"/>
    </source>
</evidence>
<keyword evidence="7" id="KW-0547">Nucleotide-binding</keyword>
<keyword evidence="11" id="KW-0902">Two-component regulatory system</keyword>
<evidence type="ECO:0000259" key="13">
    <source>
        <dbReference type="PROSITE" id="PS50109"/>
    </source>
</evidence>
<dbReference type="Pfam" id="PF00512">
    <property type="entry name" value="HisKA"/>
    <property type="match status" value="1"/>
</dbReference>
<dbReference type="GO" id="GO:0005524">
    <property type="term" value="F:ATP binding"/>
    <property type="evidence" value="ECO:0007669"/>
    <property type="project" value="UniProtKB-KW"/>
</dbReference>
<evidence type="ECO:0000256" key="2">
    <source>
        <dbReference type="ARBA" id="ARBA00004141"/>
    </source>
</evidence>
<name>A0A7W6GRT8_9RHOB</name>
<dbReference type="CDD" id="cd00075">
    <property type="entry name" value="HATPase"/>
    <property type="match status" value="1"/>
</dbReference>
<dbReference type="GO" id="GO:0016020">
    <property type="term" value="C:membrane"/>
    <property type="evidence" value="ECO:0007669"/>
    <property type="project" value="UniProtKB-SubCell"/>
</dbReference>
<keyword evidence="15" id="KW-1185">Reference proteome</keyword>
<evidence type="ECO:0000256" key="3">
    <source>
        <dbReference type="ARBA" id="ARBA00012438"/>
    </source>
</evidence>
<evidence type="ECO:0000256" key="10">
    <source>
        <dbReference type="ARBA" id="ARBA00022989"/>
    </source>
</evidence>
<evidence type="ECO:0000256" key="11">
    <source>
        <dbReference type="ARBA" id="ARBA00023012"/>
    </source>
</evidence>
<dbReference type="AlphaFoldDB" id="A0A7W6GRT8"/>
<keyword evidence="6" id="KW-0812">Transmembrane</keyword>
<keyword evidence="9" id="KW-0067">ATP-binding</keyword>
<evidence type="ECO:0000256" key="5">
    <source>
        <dbReference type="ARBA" id="ARBA00022679"/>
    </source>
</evidence>
<dbReference type="CDD" id="cd00082">
    <property type="entry name" value="HisKA"/>
    <property type="match status" value="1"/>
</dbReference>
<dbReference type="RefSeq" id="WP_183964651.1">
    <property type="nucleotide sequence ID" value="NZ_BAABBZ010000059.1"/>
</dbReference>
<dbReference type="Proteomes" id="UP000541426">
    <property type="component" value="Unassembled WGS sequence"/>
</dbReference>
<comment type="subcellular location">
    <subcellularLocation>
        <location evidence="2">Membrane</location>
        <topology evidence="2">Multi-pass membrane protein</topology>
    </subcellularLocation>
</comment>
<dbReference type="Gene3D" id="3.30.450.20">
    <property type="entry name" value="PAS domain"/>
    <property type="match status" value="1"/>
</dbReference>
<dbReference type="SUPFAM" id="SSF55874">
    <property type="entry name" value="ATPase domain of HSP90 chaperone/DNA topoisomerase II/histidine kinase"/>
    <property type="match status" value="1"/>
</dbReference>
<evidence type="ECO:0000256" key="12">
    <source>
        <dbReference type="ARBA" id="ARBA00023136"/>
    </source>
</evidence>
<evidence type="ECO:0000256" key="4">
    <source>
        <dbReference type="ARBA" id="ARBA00022553"/>
    </source>
</evidence>
<gene>
    <name evidence="14" type="ORF">GGQ68_001594</name>
</gene>
<evidence type="ECO:0000256" key="7">
    <source>
        <dbReference type="ARBA" id="ARBA00022741"/>
    </source>
</evidence>
<protein>
    <recommendedName>
        <fullName evidence="3">histidine kinase</fullName>
        <ecNumber evidence="3">2.7.13.3</ecNumber>
    </recommendedName>
</protein>
<dbReference type="PANTHER" id="PTHR42878:SF7">
    <property type="entry name" value="SENSOR HISTIDINE KINASE GLRK"/>
    <property type="match status" value="1"/>
</dbReference>
<dbReference type="Gene3D" id="1.10.287.130">
    <property type="match status" value="1"/>
</dbReference>
<dbReference type="PROSITE" id="PS50109">
    <property type="entry name" value="HIS_KIN"/>
    <property type="match status" value="1"/>
</dbReference>
<dbReference type="Pfam" id="PF08448">
    <property type="entry name" value="PAS_4"/>
    <property type="match status" value="1"/>
</dbReference>
<evidence type="ECO:0000256" key="9">
    <source>
        <dbReference type="ARBA" id="ARBA00022840"/>
    </source>
</evidence>
<dbReference type="SMART" id="SM00387">
    <property type="entry name" value="HATPase_c"/>
    <property type="match status" value="1"/>
</dbReference>
<accession>A0A7W6GRT8</accession>
<dbReference type="SUPFAM" id="SSF47384">
    <property type="entry name" value="Homodimeric domain of signal transducing histidine kinase"/>
    <property type="match status" value="1"/>
</dbReference>
<organism evidence="14 15">
    <name type="scientific">Sagittula marina</name>
    <dbReference type="NCBI Taxonomy" id="943940"/>
    <lineage>
        <taxon>Bacteria</taxon>
        <taxon>Pseudomonadati</taxon>
        <taxon>Pseudomonadota</taxon>
        <taxon>Alphaproteobacteria</taxon>
        <taxon>Rhodobacterales</taxon>
        <taxon>Roseobacteraceae</taxon>
        <taxon>Sagittula</taxon>
    </lineage>
</organism>
<dbReference type="InterPro" id="IPR000014">
    <property type="entry name" value="PAS"/>
</dbReference>
<dbReference type="GO" id="GO:0000156">
    <property type="term" value="F:phosphorelay response regulator activity"/>
    <property type="evidence" value="ECO:0007669"/>
    <property type="project" value="TreeGrafter"/>
</dbReference>
<proteinExistence type="predicted"/>
<keyword evidence="12" id="KW-0472">Membrane</keyword>
<dbReference type="PANTHER" id="PTHR42878">
    <property type="entry name" value="TWO-COMPONENT HISTIDINE KINASE"/>
    <property type="match status" value="1"/>
</dbReference>
<evidence type="ECO:0000313" key="14">
    <source>
        <dbReference type="EMBL" id="MBB3985265.1"/>
    </source>
</evidence>
<dbReference type="InterPro" id="IPR035965">
    <property type="entry name" value="PAS-like_dom_sf"/>
</dbReference>
<dbReference type="CDD" id="cd00130">
    <property type="entry name" value="PAS"/>
    <property type="match status" value="1"/>
</dbReference>
<dbReference type="InterPro" id="IPR013656">
    <property type="entry name" value="PAS_4"/>
</dbReference>
<dbReference type="SMART" id="SM00388">
    <property type="entry name" value="HisKA"/>
    <property type="match status" value="1"/>
</dbReference>
<dbReference type="InterPro" id="IPR003661">
    <property type="entry name" value="HisK_dim/P_dom"/>
</dbReference>
<dbReference type="SUPFAM" id="SSF55785">
    <property type="entry name" value="PYP-like sensor domain (PAS domain)"/>
    <property type="match status" value="1"/>
</dbReference>
<dbReference type="InterPro" id="IPR005467">
    <property type="entry name" value="His_kinase_dom"/>
</dbReference>
<dbReference type="InterPro" id="IPR004358">
    <property type="entry name" value="Sig_transdc_His_kin-like_C"/>
</dbReference>
<dbReference type="InterPro" id="IPR036890">
    <property type="entry name" value="HATPase_C_sf"/>
</dbReference>
<evidence type="ECO:0000313" key="15">
    <source>
        <dbReference type="Proteomes" id="UP000541426"/>
    </source>
</evidence>
<comment type="catalytic activity">
    <reaction evidence="1">
        <text>ATP + protein L-histidine = ADP + protein N-phospho-L-histidine.</text>
        <dbReference type="EC" id="2.7.13.3"/>
    </reaction>
</comment>
<evidence type="ECO:0000256" key="8">
    <source>
        <dbReference type="ARBA" id="ARBA00022777"/>
    </source>
</evidence>
<feature type="domain" description="Histidine kinase" evidence="13">
    <location>
        <begin position="147"/>
        <end position="348"/>
    </location>
</feature>
<dbReference type="PRINTS" id="PR00344">
    <property type="entry name" value="BCTRLSENSOR"/>
</dbReference>
<dbReference type="EC" id="2.7.13.3" evidence="3"/>
<dbReference type="InterPro" id="IPR003594">
    <property type="entry name" value="HATPase_dom"/>
</dbReference>